<feature type="compositionally biased region" description="Acidic residues" evidence="1">
    <location>
        <begin position="153"/>
        <end position="176"/>
    </location>
</feature>
<evidence type="ECO:0000313" key="2">
    <source>
        <dbReference type="EMBL" id="PPQ90652.1"/>
    </source>
</evidence>
<keyword evidence="3" id="KW-1185">Reference proteome</keyword>
<evidence type="ECO:0000256" key="1">
    <source>
        <dbReference type="SAM" id="MobiDB-lite"/>
    </source>
</evidence>
<name>A0A409XIS6_PSICY</name>
<reference evidence="2 3" key="1">
    <citation type="journal article" date="2018" name="Evol. Lett.">
        <title>Horizontal gene cluster transfer increased hallucinogenic mushroom diversity.</title>
        <authorList>
            <person name="Reynolds H.T."/>
            <person name="Vijayakumar V."/>
            <person name="Gluck-Thaler E."/>
            <person name="Korotkin H.B."/>
            <person name="Matheny P.B."/>
            <person name="Slot J.C."/>
        </authorList>
    </citation>
    <scope>NUCLEOTIDE SEQUENCE [LARGE SCALE GENOMIC DNA]</scope>
    <source>
        <strain evidence="2 3">2631</strain>
    </source>
</reference>
<accession>A0A409XIS6</accession>
<proteinExistence type="predicted"/>
<organism evidence="2 3">
    <name type="scientific">Psilocybe cyanescens</name>
    <dbReference type="NCBI Taxonomy" id="93625"/>
    <lineage>
        <taxon>Eukaryota</taxon>
        <taxon>Fungi</taxon>
        <taxon>Dikarya</taxon>
        <taxon>Basidiomycota</taxon>
        <taxon>Agaricomycotina</taxon>
        <taxon>Agaricomycetes</taxon>
        <taxon>Agaricomycetidae</taxon>
        <taxon>Agaricales</taxon>
        <taxon>Agaricineae</taxon>
        <taxon>Strophariaceae</taxon>
        <taxon>Psilocybe</taxon>
    </lineage>
</organism>
<protein>
    <submittedName>
        <fullName evidence="2">Uncharacterized protein</fullName>
    </submittedName>
</protein>
<dbReference type="EMBL" id="NHYD01001583">
    <property type="protein sequence ID" value="PPQ90652.1"/>
    <property type="molecule type" value="Genomic_DNA"/>
</dbReference>
<sequence length="176" mass="20070">MFIDKLCTDHNQLYVMRQVRVQGSSGENAKFREHLLKAQQAQASATRKKVQDGENKNRAEIARLTAVGLIVDCVKISKMTVPQLNDQLSIHRKFLNDEVLLEVPQKDIKYKFFKLTAVLAAIAWNEEKIGALRILIENMQESVANSGNLGESELIDDENQQDSDEEDEESYEQDFN</sequence>
<feature type="region of interest" description="Disordered" evidence="1">
    <location>
        <begin position="147"/>
        <end position="176"/>
    </location>
</feature>
<gene>
    <name evidence="2" type="ORF">CVT25_006634</name>
</gene>
<dbReference type="AlphaFoldDB" id="A0A409XIS6"/>
<evidence type="ECO:0000313" key="3">
    <source>
        <dbReference type="Proteomes" id="UP000283269"/>
    </source>
</evidence>
<dbReference type="InParanoid" id="A0A409XIS6"/>
<dbReference type="STRING" id="93625.A0A409XIS6"/>
<dbReference type="Proteomes" id="UP000283269">
    <property type="component" value="Unassembled WGS sequence"/>
</dbReference>
<dbReference type="OrthoDB" id="3043234at2759"/>
<comment type="caution">
    <text evidence="2">The sequence shown here is derived from an EMBL/GenBank/DDBJ whole genome shotgun (WGS) entry which is preliminary data.</text>
</comment>